<organism evidence="1 2">
    <name type="scientific">Cardiocondyla obscurior</name>
    <dbReference type="NCBI Taxonomy" id="286306"/>
    <lineage>
        <taxon>Eukaryota</taxon>
        <taxon>Metazoa</taxon>
        <taxon>Ecdysozoa</taxon>
        <taxon>Arthropoda</taxon>
        <taxon>Hexapoda</taxon>
        <taxon>Insecta</taxon>
        <taxon>Pterygota</taxon>
        <taxon>Neoptera</taxon>
        <taxon>Endopterygota</taxon>
        <taxon>Hymenoptera</taxon>
        <taxon>Apocrita</taxon>
        <taxon>Aculeata</taxon>
        <taxon>Formicoidea</taxon>
        <taxon>Formicidae</taxon>
        <taxon>Myrmicinae</taxon>
        <taxon>Cardiocondyla</taxon>
    </lineage>
</organism>
<sequence>MRVSTMQLASILRRIRKRRFEARRQHARTFSTRVHAPHRRSLAPVAAHKRASGQLYRYATAVCVTHFFFFPPRVKNAIVRRFLSGGETCDEVSLIESYQFNSFLKRRKKNIRSTTGNYSIIGIYDSWNREKRGITDETLQRYTDNVGRPENKFIEKAARFFYIFNDLVKFVLLLARAIRVFNDTRRRRICEISLGRRSATTPACAHVGISLVGAAR</sequence>
<comment type="caution">
    <text evidence="1">The sequence shown here is derived from an EMBL/GenBank/DDBJ whole genome shotgun (WGS) entry which is preliminary data.</text>
</comment>
<accession>A0AAW2EXU8</accession>
<gene>
    <name evidence="1" type="ORF">PUN28_015354</name>
</gene>
<dbReference type="Proteomes" id="UP001430953">
    <property type="component" value="Unassembled WGS sequence"/>
</dbReference>
<evidence type="ECO:0000313" key="1">
    <source>
        <dbReference type="EMBL" id="KAL0106747.1"/>
    </source>
</evidence>
<name>A0AAW2EXU8_9HYME</name>
<protein>
    <submittedName>
        <fullName evidence="1">Uncharacterized protein</fullName>
    </submittedName>
</protein>
<keyword evidence="2" id="KW-1185">Reference proteome</keyword>
<dbReference type="EMBL" id="JADYXP020000017">
    <property type="protein sequence ID" value="KAL0106747.1"/>
    <property type="molecule type" value="Genomic_DNA"/>
</dbReference>
<dbReference type="AlphaFoldDB" id="A0AAW2EXU8"/>
<evidence type="ECO:0000313" key="2">
    <source>
        <dbReference type="Proteomes" id="UP001430953"/>
    </source>
</evidence>
<reference evidence="1 2" key="1">
    <citation type="submission" date="2023-03" db="EMBL/GenBank/DDBJ databases">
        <title>High recombination rates correlate with genetic variation in Cardiocondyla obscurior ants.</title>
        <authorList>
            <person name="Errbii M."/>
        </authorList>
    </citation>
    <scope>NUCLEOTIDE SEQUENCE [LARGE SCALE GENOMIC DNA]</scope>
    <source>
        <strain evidence="1">Alpha-2009</strain>
        <tissue evidence="1">Whole body</tissue>
    </source>
</reference>
<proteinExistence type="predicted"/>